<dbReference type="GO" id="GO:0008757">
    <property type="term" value="F:S-adenosylmethionine-dependent methyltransferase activity"/>
    <property type="evidence" value="ECO:0007669"/>
    <property type="project" value="InterPro"/>
</dbReference>
<organism evidence="1 2">
    <name type="scientific">Oceaniovalibus guishaninsula JLT2003</name>
    <dbReference type="NCBI Taxonomy" id="1231392"/>
    <lineage>
        <taxon>Bacteria</taxon>
        <taxon>Pseudomonadati</taxon>
        <taxon>Pseudomonadota</taxon>
        <taxon>Alphaproteobacteria</taxon>
        <taxon>Rhodobacterales</taxon>
        <taxon>Roseobacteraceae</taxon>
        <taxon>Oceaniovalibus</taxon>
    </lineage>
</organism>
<accession>K2HJA3</accession>
<dbReference type="OrthoDB" id="116799at2"/>
<dbReference type="GO" id="GO:0032259">
    <property type="term" value="P:methylation"/>
    <property type="evidence" value="ECO:0007669"/>
    <property type="project" value="UniProtKB-KW"/>
</dbReference>
<keyword evidence="1" id="KW-0808">Transferase</keyword>
<dbReference type="CDD" id="cd02440">
    <property type="entry name" value="AdoMet_MTases"/>
    <property type="match status" value="1"/>
</dbReference>
<reference evidence="1 2" key="1">
    <citation type="journal article" date="2012" name="J. Bacteriol.">
        <title>Draft Genome Sequence of Oceaniovalibus guishaninsula JLT2003T.</title>
        <authorList>
            <person name="Tang K."/>
            <person name="Liu K."/>
            <person name="Jiao N."/>
        </authorList>
    </citation>
    <scope>NUCLEOTIDE SEQUENCE [LARGE SCALE GENOMIC DNA]</scope>
    <source>
        <strain evidence="1 2">JLT2003</strain>
    </source>
</reference>
<dbReference type="Gene3D" id="3.40.50.150">
    <property type="entry name" value="Vaccinia Virus protein VP39"/>
    <property type="match status" value="1"/>
</dbReference>
<dbReference type="EMBL" id="AMGO01000068">
    <property type="protein sequence ID" value="EKE43079.1"/>
    <property type="molecule type" value="Genomic_DNA"/>
</dbReference>
<dbReference type="AlphaFoldDB" id="K2HJA3"/>
<evidence type="ECO:0000313" key="1">
    <source>
        <dbReference type="EMBL" id="EKE43079.1"/>
    </source>
</evidence>
<protein>
    <submittedName>
        <fullName evidence="1">Type 12 methyltransferase</fullName>
    </submittedName>
</protein>
<evidence type="ECO:0000313" key="2">
    <source>
        <dbReference type="Proteomes" id="UP000006765"/>
    </source>
</evidence>
<name>K2HJA3_9RHOB</name>
<dbReference type="SUPFAM" id="SSF53335">
    <property type="entry name" value="S-adenosyl-L-methionine-dependent methyltransferases"/>
    <property type="match status" value="1"/>
</dbReference>
<dbReference type="Pfam" id="PF05401">
    <property type="entry name" value="NodS"/>
    <property type="match status" value="1"/>
</dbReference>
<comment type="caution">
    <text evidence="1">The sequence shown here is derived from an EMBL/GenBank/DDBJ whole genome shotgun (WGS) entry which is preliminary data.</text>
</comment>
<proteinExistence type="predicted"/>
<dbReference type="Proteomes" id="UP000006765">
    <property type="component" value="Unassembled WGS sequence"/>
</dbReference>
<dbReference type="GO" id="GO:0009312">
    <property type="term" value="P:oligosaccharide biosynthetic process"/>
    <property type="evidence" value="ECO:0007669"/>
    <property type="project" value="InterPro"/>
</dbReference>
<keyword evidence="1" id="KW-0489">Methyltransferase</keyword>
<gene>
    <name evidence="1" type="ORF">OCGS_2670</name>
</gene>
<sequence>MPRDATRDHLARLYAANADPWGHLTRPYERAKYDATLQAAGDGPFALALEVGCGNGALALRLADRARRLIAVEMIADAAKAARERLAHLGHVRIVEGAAPEALPPLAPDLIVLSEVLYFLTVPEIGRLAGWIRAHAAPGCRLVAVNWTGETGETLSGAQAARILRDGLAEWRGSHRAFDGFAIDVLDAPGG</sequence>
<dbReference type="eggNOG" id="COG0500">
    <property type="taxonomic scope" value="Bacteria"/>
</dbReference>
<dbReference type="STRING" id="1231392.OCGS_2670"/>
<dbReference type="InterPro" id="IPR008715">
    <property type="entry name" value="SAM-MeTfrase_NodS-like"/>
</dbReference>
<dbReference type="RefSeq" id="WP_007427822.1">
    <property type="nucleotide sequence ID" value="NZ_AMGO01000068.1"/>
</dbReference>
<keyword evidence="2" id="KW-1185">Reference proteome</keyword>
<dbReference type="InterPro" id="IPR029063">
    <property type="entry name" value="SAM-dependent_MTases_sf"/>
</dbReference>